<protein>
    <submittedName>
        <fullName evidence="1">TetR/AcrR family transcriptional regulator</fullName>
    </submittedName>
</protein>
<gene>
    <name evidence="1" type="ORF">IQB77_23215</name>
</gene>
<accession>A0AA40WFN1</accession>
<feature type="non-terminal residue" evidence="1">
    <location>
        <position position="26"/>
    </location>
</feature>
<dbReference type="EMBL" id="JADDXF010000833">
    <property type="protein sequence ID" value="MBE8432587.1"/>
    <property type="molecule type" value="Genomic_DNA"/>
</dbReference>
<proteinExistence type="predicted"/>
<sequence length="26" mass="3043">MPKIVNHEKYKTEILSKCVDILARRG</sequence>
<name>A0AA40WFN1_LEPIR</name>
<organism evidence="1 2">
    <name type="scientific">Leptospira interrogans serovar Pomona</name>
    <dbReference type="NCBI Taxonomy" id="44276"/>
    <lineage>
        <taxon>Bacteria</taxon>
        <taxon>Pseudomonadati</taxon>
        <taxon>Spirochaetota</taxon>
        <taxon>Spirochaetia</taxon>
        <taxon>Leptospirales</taxon>
        <taxon>Leptospiraceae</taxon>
        <taxon>Leptospira</taxon>
    </lineage>
</organism>
<reference evidence="1" key="1">
    <citation type="submission" date="2020-10" db="EMBL/GenBank/DDBJ databases">
        <title>New Zealand Leptospira genomics.</title>
        <authorList>
            <person name="Wilkinson D.A."/>
            <person name="Nisa S."/>
            <person name="Moinet M."/>
            <person name="Benschop J."/>
        </authorList>
    </citation>
    <scope>NUCLEOTIDE SEQUENCE</scope>
    <source>
        <strain evidence="1">ESR8</strain>
    </source>
</reference>
<dbReference type="AlphaFoldDB" id="A0AA40WFN1"/>
<evidence type="ECO:0000313" key="1">
    <source>
        <dbReference type="EMBL" id="MBE8432587.1"/>
    </source>
</evidence>
<evidence type="ECO:0000313" key="2">
    <source>
        <dbReference type="Proteomes" id="UP000644282"/>
    </source>
</evidence>
<dbReference type="Proteomes" id="UP000644282">
    <property type="component" value="Unassembled WGS sequence"/>
</dbReference>
<comment type="caution">
    <text evidence="1">The sequence shown here is derived from an EMBL/GenBank/DDBJ whole genome shotgun (WGS) entry which is preliminary data.</text>
</comment>